<reference evidence="11" key="1">
    <citation type="journal article" date="2014" name="Int. J. Syst. Evol. Microbiol.">
        <title>Complete genome sequence of Corynebacterium casei LMG S-19264T (=DSM 44701T), isolated from a smear-ripened cheese.</title>
        <authorList>
            <consortium name="US DOE Joint Genome Institute (JGI-PGF)"/>
            <person name="Walter F."/>
            <person name="Albersmeier A."/>
            <person name="Kalinowski J."/>
            <person name="Ruckert C."/>
        </authorList>
    </citation>
    <scope>NUCLEOTIDE SEQUENCE</scope>
    <source>
        <strain evidence="11">JCM 4122</strain>
    </source>
</reference>
<evidence type="ECO:0000313" key="11">
    <source>
        <dbReference type="EMBL" id="GHG25425.1"/>
    </source>
</evidence>
<feature type="compositionally biased region" description="Basic and acidic residues" evidence="8">
    <location>
        <begin position="312"/>
        <end position="327"/>
    </location>
</feature>
<keyword evidence="2" id="KW-0723">Serine/threonine-protein kinase</keyword>
<dbReference type="PANTHER" id="PTHR43289:SF6">
    <property type="entry name" value="SERINE_THREONINE-PROTEIN KINASE NEKL-3"/>
    <property type="match status" value="1"/>
</dbReference>
<evidence type="ECO:0000256" key="6">
    <source>
        <dbReference type="ARBA" id="ARBA00022840"/>
    </source>
</evidence>
<comment type="caution">
    <text evidence="11">The sequence shown here is derived from an EMBL/GenBank/DDBJ whole genome shotgun (WGS) entry which is preliminary data.</text>
</comment>
<feature type="domain" description="Protein kinase" evidence="10">
    <location>
        <begin position="10"/>
        <end position="268"/>
    </location>
</feature>
<evidence type="ECO:0000256" key="8">
    <source>
        <dbReference type="SAM" id="MobiDB-lite"/>
    </source>
</evidence>
<keyword evidence="4 7" id="KW-0547">Nucleotide-binding</keyword>
<keyword evidence="5" id="KW-0418">Kinase</keyword>
<dbReference type="EMBL" id="BNBE01000004">
    <property type="protein sequence ID" value="GHG25425.1"/>
    <property type="molecule type" value="Genomic_DNA"/>
</dbReference>
<dbReference type="CDD" id="cd14014">
    <property type="entry name" value="STKc_PknB_like"/>
    <property type="match status" value="1"/>
</dbReference>
<keyword evidence="9" id="KW-0472">Membrane</keyword>
<dbReference type="AlphaFoldDB" id="A0A919BWU4"/>
<feature type="transmembrane region" description="Helical" evidence="9">
    <location>
        <begin position="489"/>
        <end position="512"/>
    </location>
</feature>
<dbReference type="PROSITE" id="PS00107">
    <property type="entry name" value="PROTEIN_KINASE_ATP"/>
    <property type="match status" value="1"/>
</dbReference>
<dbReference type="InterPro" id="IPR011009">
    <property type="entry name" value="Kinase-like_dom_sf"/>
</dbReference>
<keyword evidence="9" id="KW-1133">Transmembrane helix</keyword>
<name>A0A919BWU4_STRFL</name>
<dbReference type="InterPro" id="IPR008271">
    <property type="entry name" value="Ser/Thr_kinase_AS"/>
</dbReference>
<feature type="region of interest" description="Disordered" evidence="8">
    <location>
        <begin position="253"/>
        <end position="341"/>
    </location>
</feature>
<dbReference type="InterPro" id="IPR000719">
    <property type="entry name" value="Prot_kinase_dom"/>
</dbReference>
<dbReference type="RefSeq" id="WP_190044473.1">
    <property type="nucleotide sequence ID" value="NZ_BNBE01000004.1"/>
</dbReference>
<evidence type="ECO:0000256" key="3">
    <source>
        <dbReference type="ARBA" id="ARBA00022679"/>
    </source>
</evidence>
<evidence type="ECO:0000256" key="2">
    <source>
        <dbReference type="ARBA" id="ARBA00022527"/>
    </source>
</evidence>
<protein>
    <recommendedName>
        <fullName evidence="1">non-specific serine/threonine protein kinase</fullName>
        <ecNumber evidence="1">2.7.11.1</ecNumber>
    </recommendedName>
</protein>
<dbReference type="PROSITE" id="PS50011">
    <property type="entry name" value="PROTEIN_KINASE_DOM"/>
    <property type="match status" value="1"/>
</dbReference>
<feature type="binding site" evidence="7">
    <location>
        <position position="39"/>
    </location>
    <ligand>
        <name>ATP</name>
        <dbReference type="ChEBI" id="CHEBI:30616"/>
    </ligand>
</feature>
<evidence type="ECO:0000256" key="4">
    <source>
        <dbReference type="ARBA" id="ARBA00022741"/>
    </source>
</evidence>
<dbReference type="FunFam" id="1.10.510.10:FF:000021">
    <property type="entry name" value="Serine/threonine protein kinase"/>
    <property type="match status" value="1"/>
</dbReference>
<keyword evidence="3" id="KW-0808">Transferase</keyword>
<dbReference type="GO" id="GO:0004674">
    <property type="term" value="F:protein serine/threonine kinase activity"/>
    <property type="evidence" value="ECO:0007669"/>
    <property type="project" value="UniProtKB-KW"/>
</dbReference>
<evidence type="ECO:0000256" key="9">
    <source>
        <dbReference type="SAM" id="Phobius"/>
    </source>
</evidence>
<dbReference type="Gene3D" id="3.30.200.20">
    <property type="entry name" value="Phosphorylase Kinase, domain 1"/>
    <property type="match status" value="1"/>
</dbReference>
<dbReference type="SUPFAM" id="SSF56112">
    <property type="entry name" value="Protein kinase-like (PK-like)"/>
    <property type="match status" value="1"/>
</dbReference>
<keyword evidence="9" id="KW-0812">Transmembrane</keyword>
<feature type="compositionally biased region" description="Pro residues" evidence="8">
    <location>
        <begin position="276"/>
        <end position="286"/>
    </location>
</feature>
<evidence type="ECO:0000256" key="5">
    <source>
        <dbReference type="ARBA" id="ARBA00022777"/>
    </source>
</evidence>
<evidence type="ECO:0000259" key="10">
    <source>
        <dbReference type="PROSITE" id="PS50011"/>
    </source>
</evidence>
<dbReference type="SMART" id="SM00220">
    <property type="entry name" value="S_TKc"/>
    <property type="match status" value="1"/>
</dbReference>
<feature type="transmembrane region" description="Helical" evidence="9">
    <location>
        <begin position="404"/>
        <end position="424"/>
    </location>
</feature>
<feature type="compositionally biased region" description="Basic and acidic residues" evidence="8">
    <location>
        <begin position="262"/>
        <end position="272"/>
    </location>
</feature>
<accession>A0A919BWU4</accession>
<sequence>MRGRILAGRYRLEELLGEGGMGQVWRGTDERLHRPVAVKVLAAPDDEHLAARLVAEARAAAVVSDAHAVAVHDVGETELDGRTSVFMVMELVHGRPLNEVLAEGPPPVADAVRWGRQICRALGAAHRAGVVHRDIKPSNVLVTGDDVKLCDFGIARRTQPSVPALTMTGMVVGTPGYMAPEQIRGDGAGPAADLYALGCLLYEVLTGRPPFTGEVLAVMARHLETAPRPVRELRPEAAGELDRLVADLMAKDSGARPADAAEVARRLAEVRTRPSAPSPGPAPAAPTPTVAEPAGPPAPGLPDAPTRTAPRRRPEPEREPEPERGGEPSEPTAGTSTPAGRVKWGMGRTVWLTGVLVAGGLLLLTGMAVVWAVLIGLAATALLAFSYLGEELGVEQGEEFDPPAIWALLAMMAITLALAVIVFVRTPAPWWVSLLLLMGGTPLLMGGSAVVRRAVNPWRRGPLQRDLASTSGLFAGVTASGITAAHTGAVVAITAVGAATWLTTAVVMGALMPARQRR</sequence>
<evidence type="ECO:0000256" key="7">
    <source>
        <dbReference type="PROSITE-ProRule" id="PRU10141"/>
    </source>
</evidence>
<keyword evidence="12" id="KW-1185">Reference proteome</keyword>
<evidence type="ECO:0000313" key="12">
    <source>
        <dbReference type="Proteomes" id="UP000632849"/>
    </source>
</evidence>
<feature type="transmembrane region" description="Helical" evidence="9">
    <location>
        <begin position="431"/>
        <end position="451"/>
    </location>
</feature>
<gene>
    <name evidence="11" type="ORF">GCM10017667_71780</name>
</gene>
<proteinExistence type="predicted"/>
<feature type="transmembrane region" description="Helical" evidence="9">
    <location>
        <begin position="351"/>
        <end position="384"/>
    </location>
</feature>
<dbReference type="Gene3D" id="1.10.510.10">
    <property type="entry name" value="Transferase(Phosphotransferase) domain 1"/>
    <property type="match status" value="1"/>
</dbReference>
<dbReference type="Pfam" id="PF00069">
    <property type="entry name" value="Pkinase"/>
    <property type="match status" value="1"/>
</dbReference>
<reference evidence="11" key="2">
    <citation type="submission" date="2020-09" db="EMBL/GenBank/DDBJ databases">
        <authorList>
            <person name="Sun Q."/>
            <person name="Ohkuma M."/>
        </authorList>
    </citation>
    <scope>NUCLEOTIDE SEQUENCE</scope>
    <source>
        <strain evidence="11">JCM 4122</strain>
    </source>
</reference>
<dbReference type="Proteomes" id="UP000632849">
    <property type="component" value="Unassembled WGS sequence"/>
</dbReference>
<organism evidence="11 12">
    <name type="scientific">Streptomyces filamentosus</name>
    <name type="common">Streptomyces roseosporus</name>
    <dbReference type="NCBI Taxonomy" id="67294"/>
    <lineage>
        <taxon>Bacteria</taxon>
        <taxon>Bacillati</taxon>
        <taxon>Actinomycetota</taxon>
        <taxon>Actinomycetes</taxon>
        <taxon>Kitasatosporales</taxon>
        <taxon>Streptomycetaceae</taxon>
        <taxon>Streptomyces</taxon>
    </lineage>
</organism>
<dbReference type="PANTHER" id="PTHR43289">
    <property type="entry name" value="MITOGEN-ACTIVATED PROTEIN KINASE KINASE KINASE 20-RELATED"/>
    <property type="match status" value="1"/>
</dbReference>
<evidence type="ECO:0000256" key="1">
    <source>
        <dbReference type="ARBA" id="ARBA00012513"/>
    </source>
</evidence>
<dbReference type="InterPro" id="IPR017441">
    <property type="entry name" value="Protein_kinase_ATP_BS"/>
</dbReference>
<dbReference type="GO" id="GO:0005524">
    <property type="term" value="F:ATP binding"/>
    <property type="evidence" value="ECO:0007669"/>
    <property type="project" value="UniProtKB-UniRule"/>
</dbReference>
<dbReference type="PROSITE" id="PS00108">
    <property type="entry name" value="PROTEIN_KINASE_ST"/>
    <property type="match status" value="1"/>
</dbReference>
<dbReference type="EC" id="2.7.11.1" evidence="1"/>
<keyword evidence="6 7" id="KW-0067">ATP-binding</keyword>